<keyword evidence="1" id="KW-0238">DNA-binding</keyword>
<dbReference type="PANTHER" id="PTHR30528:SF0">
    <property type="entry name" value="CYTOPLASMIC PROTEIN"/>
    <property type="match status" value="1"/>
</dbReference>
<dbReference type="AlphaFoldDB" id="A0AA41YQG7"/>
<protein>
    <submittedName>
        <fullName evidence="1">Winged helix DNA-binding domain-containing protein</fullName>
    </submittedName>
</protein>
<sequence>MAETLSLPVARRVALAAQGLADPRPTGVMNWGTLGRAIGRLNLLQIDSVNVLTRAHYMPLFSRLGSYPRSTLEAAAWGRPQRLFEYWAHEASLLPLDMQPLLRWRMARADRGIGVWSGLKAFATERRPEAEAVLQRITEMGPLTAAELGGARGLGGWWGWSDSKAALEWLFWSGRITTRTRRGTFERVYDLTERVLPASILDRPTPEEAEAHRALLALSAKALGVATANDLRDYFRLSPDDAKPRLDELVEAGDLIPVRVQGWEQQAYLHRDARQPRRALARALLAPFDPLIWARDRTERLFGLRYRIEIYTPADKRLHGYYVLPFLLGDKLAARVDLKADRHASALLVQNAHAEPHPPADLCEHLAAELTLMAAWLGLDRVIVGSGGDLASALGQVLPHRGAAPIDENVPAVPLSE</sequence>
<evidence type="ECO:0000313" key="2">
    <source>
        <dbReference type="Proteomes" id="UP001165667"/>
    </source>
</evidence>
<gene>
    <name evidence="1" type="ORF">M8523_01360</name>
</gene>
<organism evidence="1 2">
    <name type="scientific">Lichenifustis flavocetrariae</name>
    <dbReference type="NCBI Taxonomy" id="2949735"/>
    <lineage>
        <taxon>Bacteria</taxon>
        <taxon>Pseudomonadati</taxon>
        <taxon>Pseudomonadota</taxon>
        <taxon>Alphaproteobacteria</taxon>
        <taxon>Hyphomicrobiales</taxon>
        <taxon>Lichenihabitantaceae</taxon>
        <taxon>Lichenifustis</taxon>
    </lineage>
</organism>
<dbReference type="Pfam" id="PF06224">
    <property type="entry name" value="AlkZ-like"/>
    <property type="match status" value="1"/>
</dbReference>
<name>A0AA41YQG7_9HYPH</name>
<evidence type="ECO:0000313" key="1">
    <source>
        <dbReference type="EMBL" id="MCW6506666.1"/>
    </source>
</evidence>
<dbReference type="Proteomes" id="UP001165667">
    <property type="component" value="Unassembled WGS sequence"/>
</dbReference>
<comment type="caution">
    <text evidence="1">The sequence shown here is derived from an EMBL/GenBank/DDBJ whole genome shotgun (WGS) entry which is preliminary data.</text>
</comment>
<dbReference type="GO" id="GO:0003677">
    <property type="term" value="F:DNA binding"/>
    <property type="evidence" value="ECO:0007669"/>
    <property type="project" value="UniProtKB-KW"/>
</dbReference>
<dbReference type="PANTHER" id="PTHR30528">
    <property type="entry name" value="CYTOPLASMIC PROTEIN"/>
    <property type="match status" value="1"/>
</dbReference>
<reference evidence="1" key="1">
    <citation type="submission" date="2022-05" db="EMBL/GenBank/DDBJ databases">
        <authorList>
            <person name="Pankratov T."/>
        </authorList>
    </citation>
    <scope>NUCLEOTIDE SEQUENCE</scope>
    <source>
        <strain evidence="1">BP6-180914</strain>
    </source>
</reference>
<dbReference type="InterPro" id="IPR009351">
    <property type="entry name" value="AlkZ-like"/>
</dbReference>
<proteinExistence type="predicted"/>
<accession>A0AA41YQG7</accession>
<dbReference type="EMBL" id="JAMOIM010000001">
    <property type="protein sequence ID" value="MCW6506666.1"/>
    <property type="molecule type" value="Genomic_DNA"/>
</dbReference>
<keyword evidence="2" id="KW-1185">Reference proteome</keyword>
<dbReference type="RefSeq" id="WP_282583018.1">
    <property type="nucleotide sequence ID" value="NZ_JAMOIM010000001.1"/>
</dbReference>